<proteinExistence type="predicted"/>
<sequence>MVHALAVVRPTYEETVRLSDQLEDWHNAQPACLRIRSIRSTAFTDANYTIMHRIMLELMYRKCLCVLHRPYLTEHKGDPAYDRSRNICRAAALAMLEMHIELDYEISIKGRMYEDRFMVSNLTLQHFLLASTVVCVDLSESQDLQPEKRRACKDILQRSHDVWAARSSYSSDARHATKILRAVLNKVDGPSVMSSSTPGYDTGATATSSSAGMSPVMGVDNSTGLEPPLSVMNVDMKASLRAAPQAPHNTSMQHMCASMSVLGGTSPCQVPPQHPHSHMLPLTMSQPLHHAHHPTAGPQGMYTYAANPTGGYLNMADTGVEFTPAFNTASELDTLLYSTEGVNWVCCQ</sequence>
<keyword evidence="2" id="KW-1185">Reference proteome</keyword>
<gene>
    <name evidence="1" type="ORF">NQ176_g10979</name>
</gene>
<evidence type="ECO:0000313" key="1">
    <source>
        <dbReference type="EMBL" id="KAJ2961819.1"/>
    </source>
</evidence>
<dbReference type="EMBL" id="JANJQO010003329">
    <property type="protein sequence ID" value="KAJ2961819.1"/>
    <property type="molecule type" value="Genomic_DNA"/>
</dbReference>
<organism evidence="1 2">
    <name type="scientific">Zarea fungicola</name>
    <dbReference type="NCBI Taxonomy" id="93591"/>
    <lineage>
        <taxon>Eukaryota</taxon>
        <taxon>Fungi</taxon>
        <taxon>Dikarya</taxon>
        <taxon>Ascomycota</taxon>
        <taxon>Pezizomycotina</taxon>
        <taxon>Sordariomycetes</taxon>
        <taxon>Hypocreomycetidae</taxon>
        <taxon>Hypocreales</taxon>
        <taxon>Cordycipitaceae</taxon>
        <taxon>Zarea</taxon>
    </lineage>
</organism>
<protein>
    <submittedName>
        <fullName evidence="1">Uncharacterized protein</fullName>
    </submittedName>
</protein>
<dbReference type="Proteomes" id="UP001143910">
    <property type="component" value="Unassembled WGS sequence"/>
</dbReference>
<evidence type="ECO:0000313" key="2">
    <source>
        <dbReference type="Proteomes" id="UP001143910"/>
    </source>
</evidence>
<comment type="caution">
    <text evidence="1">The sequence shown here is derived from an EMBL/GenBank/DDBJ whole genome shotgun (WGS) entry which is preliminary data.</text>
</comment>
<accession>A0ACC1MDJ8</accession>
<name>A0ACC1MDJ8_9HYPO</name>
<reference evidence="1" key="1">
    <citation type="submission" date="2022-08" db="EMBL/GenBank/DDBJ databases">
        <title>Genome Sequence of Lecanicillium fungicola.</title>
        <authorList>
            <person name="Buettner E."/>
        </authorList>
    </citation>
    <scope>NUCLEOTIDE SEQUENCE</scope>
    <source>
        <strain evidence="1">Babe33</strain>
    </source>
</reference>